<proteinExistence type="predicted"/>
<evidence type="ECO:0000313" key="2">
    <source>
        <dbReference type="Proteomes" id="UP000053119"/>
    </source>
</evidence>
<keyword evidence="2" id="KW-1185">Reference proteome</keyword>
<accession>A0A091JHR3</accession>
<dbReference type="Proteomes" id="UP000053119">
    <property type="component" value="Unassembled WGS sequence"/>
</dbReference>
<organism evidence="1 2">
    <name type="scientific">Egretta garzetta</name>
    <name type="common">Little egret</name>
    <dbReference type="NCBI Taxonomy" id="188379"/>
    <lineage>
        <taxon>Eukaryota</taxon>
        <taxon>Metazoa</taxon>
        <taxon>Chordata</taxon>
        <taxon>Craniata</taxon>
        <taxon>Vertebrata</taxon>
        <taxon>Euteleostomi</taxon>
        <taxon>Archelosauria</taxon>
        <taxon>Archosauria</taxon>
        <taxon>Dinosauria</taxon>
        <taxon>Saurischia</taxon>
        <taxon>Theropoda</taxon>
        <taxon>Coelurosauria</taxon>
        <taxon>Aves</taxon>
        <taxon>Neognathae</taxon>
        <taxon>Neoaves</taxon>
        <taxon>Aequornithes</taxon>
        <taxon>Pelecaniformes</taxon>
        <taxon>Ardeidae</taxon>
        <taxon>Egretta</taxon>
    </lineage>
</organism>
<reference evidence="1 2" key="1">
    <citation type="submission" date="2014-04" db="EMBL/GenBank/DDBJ databases">
        <title>Genome evolution of avian class.</title>
        <authorList>
            <person name="Zhang G."/>
            <person name="Li C."/>
        </authorList>
    </citation>
    <scope>NUCLEOTIDE SEQUENCE [LARGE SCALE GENOMIC DNA]</scope>
    <source>
        <strain evidence="1">BGI_Z169</strain>
    </source>
</reference>
<sequence length="55" mass="6440">NGFKLKVGRFRLDIRKKSFTMRVVRHWNRLPRETVDAPSLEVFKARLDGALSNLV</sequence>
<evidence type="ECO:0008006" key="3">
    <source>
        <dbReference type="Google" id="ProtNLM"/>
    </source>
</evidence>
<evidence type="ECO:0000313" key="1">
    <source>
        <dbReference type="EMBL" id="KFP20549.1"/>
    </source>
</evidence>
<feature type="non-terminal residue" evidence="1">
    <location>
        <position position="55"/>
    </location>
</feature>
<feature type="non-terminal residue" evidence="1">
    <location>
        <position position="1"/>
    </location>
</feature>
<dbReference type="AlphaFoldDB" id="A0A091JHR3"/>
<protein>
    <recommendedName>
        <fullName evidence="3">Nidogen G2 beta-barrel domain-containing protein</fullName>
    </recommendedName>
</protein>
<name>A0A091JHR3_EGRGA</name>
<gene>
    <name evidence="1" type="ORF">Z169_09651</name>
</gene>
<dbReference type="EMBL" id="KK502094">
    <property type="protein sequence ID" value="KFP20549.1"/>
    <property type="molecule type" value="Genomic_DNA"/>
</dbReference>